<evidence type="ECO:0000256" key="9">
    <source>
        <dbReference type="ARBA" id="ARBA00023237"/>
    </source>
</evidence>
<keyword evidence="6 11" id="KW-0798">TonB box</keyword>
<comment type="subcellular location">
    <subcellularLocation>
        <location evidence="1 10">Cell outer membrane</location>
        <topology evidence="1 10">Multi-pass membrane protein</topology>
    </subcellularLocation>
</comment>
<dbReference type="Gene3D" id="2.40.170.20">
    <property type="entry name" value="TonB-dependent receptor, beta-barrel domain"/>
    <property type="match status" value="1"/>
</dbReference>
<dbReference type="GO" id="GO:0015344">
    <property type="term" value="F:siderophore uptake transmembrane transporter activity"/>
    <property type="evidence" value="ECO:0007669"/>
    <property type="project" value="TreeGrafter"/>
</dbReference>
<comment type="similarity">
    <text evidence="10 11">Belongs to the TonB-dependent receptor family.</text>
</comment>
<dbReference type="PANTHER" id="PTHR30069:SF29">
    <property type="entry name" value="HEMOGLOBIN AND HEMOGLOBIN-HAPTOGLOBIN-BINDING PROTEIN 1-RELATED"/>
    <property type="match status" value="1"/>
</dbReference>
<dbReference type="InterPro" id="IPR039426">
    <property type="entry name" value="TonB-dep_rcpt-like"/>
</dbReference>
<dbReference type="Gene3D" id="2.170.130.10">
    <property type="entry name" value="TonB-dependent receptor, plug domain"/>
    <property type="match status" value="1"/>
</dbReference>
<keyword evidence="4 10" id="KW-0812">Transmembrane</keyword>
<dbReference type="EMBL" id="BBNS01000004">
    <property type="protein sequence ID" value="GAL70230.1"/>
    <property type="molecule type" value="Genomic_DNA"/>
</dbReference>
<dbReference type="GO" id="GO:0044718">
    <property type="term" value="P:siderophore transmembrane transport"/>
    <property type="evidence" value="ECO:0007669"/>
    <property type="project" value="TreeGrafter"/>
</dbReference>
<keyword evidence="3 10" id="KW-1134">Transmembrane beta strand</keyword>
<dbReference type="AlphaFoldDB" id="A0A090VZN6"/>
<keyword evidence="17" id="KW-1185">Reference proteome</keyword>
<dbReference type="Proteomes" id="UP000030184">
    <property type="component" value="Unassembled WGS sequence"/>
</dbReference>
<evidence type="ECO:0000256" key="10">
    <source>
        <dbReference type="PROSITE-ProRule" id="PRU01360"/>
    </source>
</evidence>
<accession>A0A090VZN6</accession>
<evidence type="ECO:0000256" key="6">
    <source>
        <dbReference type="ARBA" id="ARBA00023077"/>
    </source>
</evidence>
<evidence type="ECO:0000256" key="11">
    <source>
        <dbReference type="RuleBase" id="RU003357"/>
    </source>
</evidence>
<dbReference type="OrthoDB" id="9764669at2"/>
<evidence type="ECO:0000256" key="1">
    <source>
        <dbReference type="ARBA" id="ARBA00004571"/>
    </source>
</evidence>
<evidence type="ECO:0000259" key="12">
    <source>
        <dbReference type="Pfam" id="PF00593"/>
    </source>
</evidence>
<evidence type="ECO:0000256" key="8">
    <source>
        <dbReference type="ARBA" id="ARBA00023170"/>
    </source>
</evidence>
<dbReference type="Proteomes" id="UP000029646">
    <property type="component" value="Unassembled WGS sequence"/>
</dbReference>
<dbReference type="InterPro" id="IPR000531">
    <property type="entry name" value="Beta-barrel_TonB"/>
</dbReference>
<dbReference type="Pfam" id="PF00593">
    <property type="entry name" value="TonB_dep_Rec_b-barrel"/>
    <property type="match status" value="1"/>
</dbReference>
<dbReference type="InterPro" id="IPR037066">
    <property type="entry name" value="Plug_dom_sf"/>
</dbReference>
<comment type="caution">
    <text evidence="14">The sequence shown here is derived from an EMBL/GenBank/DDBJ whole genome shotgun (WGS) entry which is preliminary data.</text>
</comment>
<feature type="domain" description="TonB-dependent receptor-like beta-barrel" evidence="12">
    <location>
        <begin position="218"/>
        <end position="577"/>
    </location>
</feature>
<evidence type="ECO:0000256" key="3">
    <source>
        <dbReference type="ARBA" id="ARBA00022452"/>
    </source>
</evidence>
<dbReference type="GO" id="GO:0009279">
    <property type="term" value="C:cell outer membrane"/>
    <property type="evidence" value="ECO:0007669"/>
    <property type="project" value="UniProtKB-SubCell"/>
</dbReference>
<evidence type="ECO:0000256" key="7">
    <source>
        <dbReference type="ARBA" id="ARBA00023136"/>
    </source>
</evidence>
<proteinExistence type="inferred from homology"/>
<evidence type="ECO:0000313" key="16">
    <source>
        <dbReference type="Proteomes" id="UP000029646"/>
    </source>
</evidence>
<name>A0A090VZN6_9FLAO</name>
<evidence type="ECO:0000313" key="17">
    <source>
        <dbReference type="Proteomes" id="UP000030184"/>
    </source>
</evidence>
<evidence type="ECO:0000256" key="2">
    <source>
        <dbReference type="ARBA" id="ARBA00022448"/>
    </source>
</evidence>
<organism evidence="14 16">
    <name type="scientific">Jejuia pallidilutea</name>
    <dbReference type="NCBI Taxonomy" id="504487"/>
    <lineage>
        <taxon>Bacteria</taxon>
        <taxon>Pseudomonadati</taxon>
        <taxon>Bacteroidota</taxon>
        <taxon>Flavobacteriia</taxon>
        <taxon>Flavobacteriales</taxon>
        <taxon>Flavobacteriaceae</taxon>
        <taxon>Jejuia</taxon>
    </lineage>
</organism>
<keyword evidence="9 10" id="KW-0998">Cell outer membrane</keyword>
<evidence type="ECO:0000313" key="14">
    <source>
        <dbReference type="EMBL" id="GAL70230.1"/>
    </source>
</evidence>
<evidence type="ECO:0000256" key="4">
    <source>
        <dbReference type="ARBA" id="ARBA00022692"/>
    </source>
</evidence>
<reference evidence="17" key="1">
    <citation type="journal article" date="2014" name="Genome Announc.">
        <title>Draft Genome Sequence of Marine Flavobacterium Jejuia pallidilutea Strain 11shimoA1 and Pigmentation Mutants.</title>
        <authorList>
            <person name="Takatani N."/>
            <person name="Nakanishi M."/>
            <person name="Meirelles P."/>
            <person name="Mino S."/>
            <person name="Suda W."/>
            <person name="Oshima K."/>
            <person name="Hattori M."/>
            <person name="Ohkuma M."/>
            <person name="Hosokawa M."/>
            <person name="Miyashita K."/>
            <person name="Thompson F.L."/>
            <person name="Niwa A."/>
            <person name="Sawabe T."/>
            <person name="Sawabe T."/>
        </authorList>
    </citation>
    <scope>NUCLEOTIDE SEQUENCE [LARGE SCALE GENOMIC DNA]</scope>
    <source>
        <strain evidence="17">JCM 19538</strain>
    </source>
</reference>
<keyword evidence="7 10" id="KW-0472">Membrane</keyword>
<evidence type="ECO:0000259" key="13">
    <source>
        <dbReference type="Pfam" id="PF07715"/>
    </source>
</evidence>
<dbReference type="SUPFAM" id="SSF56935">
    <property type="entry name" value="Porins"/>
    <property type="match status" value="1"/>
</dbReference>
<protein>
    <submittedName>
        <fullName evidence="14">Outer membrane vitamin B12 receptor BtuB</fullName>
    </submittedName>
</protein>
<dbReference type="RefSeq" id="WP_152593039.1">
    <property type="nucleotide sequence ID" value="NZ_BBNS01000004.1"/>
</dbReference>
<gene>
    <name evidence="14" type="ORF">JCM19302_2805</name>
    <name evidence="15" type="ORF">JCM19538_1813</name>
</gene>
<dbReference type="PROSITE" id="PS52016">
    <property type="entry name" value="TONB_DEPENDENT_REC_3"/>
    <property type="match status" value="1"/>
</dbReference>
<dbReference type="PANTHER" id="PTHR30069">
    <property type="entry name" value="TONB-DEPENDENT OUTER MEMBRANE RECEPTOR"/>
    <property type="match status" value="1"/>
</dbReference>
<evidence type="ECO:0000313" key="15">
    <source>
        <dbReference type="EMBL" id="GAL88824.1"/>
    </source>
</evidence>
<evidence type="ECO:0000256" key="5">
    <source>
        <dbReference type="ARBA" id="ARBA00022729"/>
    </source>
</evidence>
<feature type="domain" description="TonB-dependent receptor plug" evidence="13">
    <location>
        <begin position="44"/>
        <end position="149"/>
    </location>
</feature>
<keyword evidence="5" id="KW-0732">Signal</keyword>
<keyword evidence="2 10" id="KW-0813">Transport</keyword>
<keyword evidence="8 14" id="KW-0675">Receptor</keyword>
<sequence length="605" mass="68289">MKTKYTIIAILIACCVGNAQEKPQKQKLDTVLISSTRIDLPFKENSRTIDVITSEDIKNSATNNVADLLQQVAGVDIRRRGTAGSQADLYIRGGSFDQTLLLIDGIKMDDAQTGHHTMNAALPIEVIERIEIIKGPAARVFGQNAFTGAINIVTKKQLKNTVSTNVETGSFGQLNGSVTVGSELENSSHIIHAGKLTSAGYRNNSDYNNTNLFIKSVFNKKAQAIEMIATFFDRKFGAENFYTTNPDWNEYEETQNSLIGFTTTFKSNNFKIRPRVYWKRNQDMFLLKRNEPNFFRNLHITDKIGAEANASYTSNLGVTGFGVDMSKIYIRSNNLGNRNRFMTNLFLEHQFKLFNNKLDVTPGIAVTYFSDFKFHAFPGLDVGYRLNDSFKIYANTGNTYRIPTYTDLFYSDPATVGNENLEPEEALSFEFGSKYFSPKFNGSFAIFYRDASKLIDYVKENEADRFMATNLRNLYTKGFEVNTSYNFKLGNLPQNLSMGYTFIEDEVGDLNIPFSRYSINSLKHHFTSRLSSQISKSVNFNIIYKHAERTAGLSYNVWDASAIITVKQFEFTLTAANIFDAEYIETGVVPMPPSNVLFGLRYGFN</sequence>
<dbReference type="Pfam" id="PF07715">
    <property type="entry name" value="Plug"/>
    <property type="match status" value="1"/>
</dbReference>
<dbReference type="EMBL" id="BBNY01000005">
    <property type="protein sequence ID" value="GAL88824.1"/>
    <property type="molecule type" value="Genomic_DNA"/>
</dbReference>
<dbReference type="InterPro" id="IPR036942">
    <property type="entry name" value="Beta-barrel_TonB_sf"/>
</dbReference>
<dbReference type="InterPro" id="IPR012910">
    <property type="entry name" value="Plug_dom"/>
</dbReference>